<evidence type="ECO:0000313" key="2">
    <source>
        <dbReference type="EMBL" id="VDK88288.1"/>
    </source>
</evidence>
<protein>
    <submittedName>
        <fullName evidence="2">Uncharacterized protein</fullName>
    </submittedName>
</protein>
<proteinExistence type="predicted"/>
<evidence type="ECO:0000256" key="1">
    <source>
        <dbReference type="SAM" id="MobiDB-lite"/>
    </source>
</evidence>
<evidence type="ECO:0000313" key="3">
    <source>
        <dbReference type="Proteomes" id="UP000281553"/>
    </source>
</evidence>
<organism evidence="2 3">
    <name type="scientific">Dibothriocephalus latus</name>
    <name type="common">Fish tapeworm</name>
    <name type="synonym">Diphyllobothrium latum</name>
    <dbReference type="NCBI Taxonomy" id="60516"/>
    <lineage>
        <taxon>Eukaryota</taxon>
        <taxon>Metazoa</taxon>
        <taxon>Spiralia</taxon>
        <taxon>Lophotrochozoa</taxon>
        <taxon>Platyhelminthes</taxon>
        <taxon>Cestoda</taxon>
        <taxon>Eucestoda</taxon>
        <taxon>Diphyllobothriidea</taxon>
        <taxon>Diphyllobothriidae</taxon>
        <taxon>Dibothriocephalus</taxon>
    </lineage>
</organism>
<gene>
    <name evidence="2" type="ORF">DILT_LOCUS4184</name>
</gene>
<dbReference type="OrthoDB" id="10624146at2759"/>
<dbReference type="EMBL" id="UYRU01044983">
    <property type="protein sequence ID" value="VDK88288.1"/>
    <property type="molecule type" value="Genomic_DNA"/>
</dbReference>
<reference evidence="2 3" key="1">
    <citation type="submission" date="2018-11" db="EMBL/GenBank/DDBJ databases">
        <authorList>
            <consortium name="Pathogen Informatics"/>
        </authorList>
    </citation>
    <scope>NUCLEOTIDE SEQUENCE [LARGE SCALE GENOMIC DNA]</scope>
</reference>
<sequence>MLSPLADVARPVTRLPNQGSSWHPGCIERCFCPDLALTKNKHLHKLCQYNEPDENDENRAGHRKTHDGKASPLRHQYANNRSSSSSSGRSPYPKGSDSPRTDIICIRRHSADRRNNYSPTAYRGYRCHLDDEYEIE</sequence>
<dbReference type="Proteomes" id="UP000281553">
    <property type="component" value="Unassembled WGS sequence"/>
</dbReference>
<accession>A0A3P6V7T2</accession>
<dbReference type="AlphaFoldDB" id="A0A3P6V7T2"/>
<feature type="region of interest" description="Disordered" evidence="1">
    <location>
        <begin position="51"/>
        <end position="107"/>
    </location>
</feature>
<keyword evidence="3" id="KW-1185">Reference proteome</keyword>
<feature type="compositionally biased region" description="Low complexity" evidence="1">
    <location>
        <begin position="81"/>
        <end position="96"/>
    </location>
</feature>
<name>A0A3P6V7T2_DIBLA</name>